<proteinExistence type="predicted"/>
<reference evidence="1" key="1">
    <citation type="submission" date="2013-12" db="EMBL/GenBank/DDBJ databases">
        <title>The Genome Sequence of Aphanomyces astaci APO3.</title>
        <authorList>
            <consortium name="The Broad Institute Genomics Platform"/>
            <person name="Russ C."/>
            <person name="Tyler B."/>
            <person name="van West P."/>
            <person name="Dieguez-Uribeondo J."/>
            <person name="Young S.K."/>
            <person name="Zeng Q."/>
            <person name="Gargeya S."/>
            <person name="Fitzgerald M."/>
            <person name="Abouelleil A."/>
            <person name="Alvarado L."/>
            <person name="Chapman S.B."/>
            <person name="Gainer-Dewar J."/>
            <person name="Goldberg J."/>
            <person name="Griggs A."/>
            <person name="Gujja S."/>
            <person name="Hansen M."/>
            <person name="Howarth C."/>
            <person name="Imamovic A."/>
            <person name="Ireland A."/>
            <person name="Larimer J."/>
            <person name="McCowan C."/>
            <person name="Murphy C."/>
            <person name="Pearson M."/>
            <person name="Poon T.W."/>
            <person name="Priest M."/>
            <person name="Roberts A."/>
            <person name="Saif S."/>
            <person name="Shea T."/>
            <person name="Sykes S."/>
            <person name="Wortman J."/>
            <person name="Nusbaum C."/>
            <person name="Birren B."/>
        </authorList>
    </citation>
    <scope>NUCLEOTIDE SEQUENCE [LARGE SCALE GENOMIC DNA]</scope>
    <source>
        <strain evidence="1">APO3</strain>
    </source>
</reference>
<dbReference type="GeneID" id="20821166"/>
<dbReference type="VEuPathDB" id="FungiDB:H257_19170"/>
<organism evidence="1">
    <name type="scientific">Aphanomyces astaci</name>
    <name type="common">Crayfish plague agent</name>
    <dbReference type="NCBI Taxonomy" id="112090"/>
    <lineage>
        <taxon>Eukaryota</taxon>
        <taxon>Sar</taxon>
        <taxon>Stramenopiles</taxon>
        <taxon>Oomycota</taxon>
        <taxon>Saprolegniomycetes</taxon>
        <taxon>Saprolegniales</taxon>
        <taxon>Verrucalvaceae</taxon>
        <taxon>Aphanomyces</taxon>
    </lineage>
</organism>
<name>W4F8W2_APHAT</name>
<protein>
    <submittedName>
        <fullName evidence="1">Uncharacterized protein</fullName>
    </submittedName>
</protein>
<accession>W4F8W2</accession>
<dbReference type="RefSeq" id="XP_009846618.1">
    <property type="nucleotide sequence ID" value="XM_009848316.1"/>
</dbReference>
<dbReference type="EMBL" id="KI913498">
    <property type="protein sequence ID" value="ETV63897.1"/>
    <property type="molecule type" value="Genomic_DNA"/>
</dbReference>
<sequence length="130" mass="14199">MSKRLAISLDVTSIMASQSGSNVHGLRASLHAGMEHTWANKASFMEIWSHLSTGDEKFAVKSPHSAWHSAGATRPSPRAFSISTCSVSLQGFNGFDSTISAWTYRVSVARSRTAARTRMMEDAVGRRRIV</sequence>
<gene>
    <name evidence="1" type="ORF">H257_19170</name>
</gene>
<dbReference type="AlphaFoldDB" id="W4F8W2"/>
<evidence type="ECO:0000313" key="1">
    <source>
        <dbReference type="EMBL" id="ETV63897.1"/>
    </source>
</evidence>